<gene>
    <name evidence="2" type="ORF">E2C01_056323</name>
</gene>
<accession>A0A5B7GQ43</accession>
<keyword evidence="3" id="KW-1185">Reference proteome</keyword>
<dbReference type="Proteomes" id="UP000324222">
    <property type="component" value="Unassembled WGS sequence"/>
</dbReference>
<evidence type="ECO:0000313" key="2">
    <source>
        <dbReference type="EMBL" id="MPC62240.1"/>
    </source>
</evidence>
<feature type="region of interest" description="Disordered" evidence="1">
    <location>
        <begin position="61"/>
        <end position="87"/>
    </location>
</feature>
<protein>
    <submittedName>
        <fullName evidence="2">Uncharacterized protein</fullName>
    </submittedName>
</protein>
<dbReference type="AlphaFoldDB" id="A0A5B7GQ43"/>
<proteinExistence type="predicted"/>
<evidence type="ECO:0000256" key="1">
    <source>
        <dbReference type="SAM" id="MobiDB-lite"/>
    </source>
</evidence>
<organism evidence="2 3">
    <name type="scientific">Portunus trituberculatus</name>
    <name type="common">Swimming crab</name>
    <name type="synonym">Neptunus trituberculatus</name>
    <dbReference type="NCBI Taxonomy" id="210409"/>
    <lineage>
        <taxon>Eukaryota</taxon>
        <taxon>Metazoa</taxon>
        <taxon>Ecdysozoa</taxon>
        <taxon>Arthropoda</taxon>
        <taxon>Crustacea</taxon>
        <taxon>Multicrustacea</taxon>
        <taxon>Malacostraca</taxon>
        <taxon>Eumalacostraca</taxon>
        <taxon>Eucarida</taxon>
        <taxon>Decapoda</taxon>
        <taxon>Pleocyemata</taxon>
        <taxon>Brachyura</taxon>
        <taxon>Eubrachyura</taxon>
        <taxon>Portunoidea</taxon>
        <taxon>Portunidae</taxon>
        <taxon>Portuninae</taxon>
        <taxon>Portunus</taxon>
    </lineage>
</organism>
<name>A0A5B7GQ43_PORTR</name>
<dbReference type="EMBL" id="VSRR010019449">
    <property type="protein sequence ID" value="MPC62240.1"/>
    <property type="molecule type" value="Genomic_DNA"/>
</dbReference>
<reference evidence="2 3" key="1">
    <citation type="submission" date="2019-05" db="EMBL/GenBank/DDBJ databases">
        <title>Another draft genome of Portunus trituberculatus and its Hox gene families provides insights of decapod evolution.</title>
        <authorList>
            <person name="Jeong J.-H."/>
            <person name="Song I."/>
            <person name="Kim S."/>
            <person name="Choi T."/>
            <person name="Kim D."/>
            <person name="Ryu S."/>
            <person name="Kim W."/>
        </authorList>
    </citation>
    <scope>NUCLEOTIDE SEQUENCE [LARGE SCALE GENOMIC DNA]</scope>
    <source>
        <tissue evidence="2">Muscle</tissue>
    </source>
</reference>
<comment type="caution">
    <text evidence="2">The sequence shown here is derived from an EMBL/GenBank/DDBJ whole genome shotgun (WGS) entry which is preliminary data.</text>
</comment>
<feature type="compositionally biased region" description="Low complexity" evidence="1">
    <location>
        <begin position="69"/>
        <end position="78"/>
    </location>
</feature>
<sequence>MKHVSKGLVCAAFQNRHHNQSHRHAGCLLRGHVCRTSPLTPEKHASRQGILNASFHNHLLAQQHHHHQQQQQQQQQQQPDLVDQSTHQNLYQHHHNPHYLPIAGKSDHNVRDLDSFKVIEYSVMEYPGHDGLAGERQTSGVAWRGVAWRGE</sequence>
<evidence type="ECO:0000313" key="3">
    <source>
        <dbReference type="Proteomes" id="UP000324222"/>
    </source>
</evidence>